<keyword evidence="1" id="KW-0732">Signal</keyword>
<dbReference type="Pfam" id="PF19765">
    <property type="entry name" value="DUF6252"/>
    <property type="match status" value="1"/>
</dbReference>
<sequence>MKTIFAPVASFRVLLLSSLVGLAACDSNAKEDPAPDPTATNANVNEVHWKINGTEYVGRDIAQVQAHYRPTTADNLPATAKDMLILANDNKNCQVTVLITNFTGVGTYNLTATNGMIGGFTQLTGSKDTYSSQWSAKAPAGQFIVTEFDAAKLTLKGTFSFNARVRISSGVYGAEQDVTNGSFDIKKVIKY</sequence>
<keyword evidence="3" id="KW-1185">Reference proteome</keyword>
<name>A0ABY4FFQ7_9BACT</name>
<gene>
    <name evidence="2" type="ORF">MUN80_08805</name>
</gene>
<feature type="chain" id="PRO_5046839815" evidence="1">
    <location>
        <begin position="24"/>
        <end position="191"/>
    </location>
</feature>
<accession>A0ABY4FFQ7</accession>
<evidence type="ECO:0000256" key="1">
    <source>
        <dbReference type="SAM" id="SignalP"/>
    </source>
</evidence>
<dbReference type="RefSeq" id="WP_244722433.1">
    <property type="nucleotide sequence ID" value="NZ_CP095049.1"/>
</dbReference>
<protein>
    <submittedName>
        <fullName evidence="2">DUF6252 family protein</fullName>
    </submittedName>
</protein>
<reference evidence="2 3" key="1">
    <citation type="submission" date="2022-04" db="EMBL/GenBank/DDBJ databases">
        <title>Hymenobacter sp. isolated from the air.</title>
        <authorList>
            <person name="Won M."/>
            <person name="Lee C.-M."/>
            <person name="Woen H.-Y."/>
            <person name="Kwon S.-W."/>
        </authorList>
    </citation>
    <scope>NUCLEOTIDE SEQUENCE [LARGE SCALE GENOMIC DNA]</scope>
    <source>
        <strain evidence="3">5116 S-27</strain>
    </source>
</reference>
<organism evidence="2 3">
    <name type="scientific">Hymenobacter cellulosivorans</name>
    <dbReference type="NCBI Taxonomy" id="2932249"/>
    <lineage>
        <taxon>Bacteria</taxon>
        <taxon>Pseudomonadati</taxon>
        <taxon>Bacteroidota</taxon>
        <taxon>Cytophagia</taxon>
        <taxon>Cytophagales</taxon>
        <taxon>Hymenobacteraceae</taxon>
        <taxon>Hymenobacter</taxon>
    </lineage>
</organism>
<evidence type="ECO:0000313" key="3">
    <source>
        <dbReference type="Proteomes" id="UP000831785"/>
    </source>
</evidence>
<proteinExistence type="predicted"/>
<dbReference type="InterPro" id="IPR046219">
    <property type="entry name" value="DUF6252"/>
</dbReference>
<evidence type="ECO:0000313" key="2">
    <source>
        <dbReference type="EMBL" id="UOQ54843.1"/>
    </source>
</evidence>
<dbReference type="EMBL" id="CP095049">
    <property type="protein sequence ID" value="UOQ54843.1"/>
    <property type="molecule type" value="Genomic_DNA"/>
</dbReference>
<dbReference type="PROSITE" id="PS51257">
    <property type="entry name" value="PROKAR_LIPOPROTEIN"/>
    <property type="match status" value="1"/>
</dbReference>
<feature type="signal peptide" evidence="1">
    <location>
        <begin position="1"/>
        <end position="23"/>
    </location>
</feature>
<dbReference type="Proteomes" id="UP000831785">
    <property type="component" value="Chromosome"/>
</dbReference>